<protein>
    <submittedName>
        <fullName evidence="1">Uncharacterized protein</fullName>
    </submittedName>
</protein>
<dbReference type="EMBL" id="DXEN01000007">
    <property type="protein sequence ID" value="HIX85152.1"/>
    <property type="molecule type" value="Genomic_DNA"/>
</dbReference>
<gene>
    <name evidence="1" type="ORF">H9848_00865</name>
</gene>
<dbReference type="AlphaFoldDB" id="A0A9D2BP20"/>
<sequence>MRKLSTRCMDELEKKKEEALEVVRSPRTQTLDILRQFARVYHAEPALRTELRGYVLN</sequence>
<dbReference type="Proteomes" id="UP000823847">
    <property type="component" value="Unassembled WGS sequence"/>
</dbReference>
<comment type="caution">
    <text evidence="1">The sequence shown here is derived from an EMBL/GenBank/DDBJ whole genome shotgun (WGS) entry which is preliminary data.</text>
</comment>
<reference evidence="1" key="2">
    <citation type="submission" date="2021-04" db="EMBL/GenBank/DDBJ databases">
        <authorList>
            <person name="Gilroy R."/>
        </authorList>
    </citation>
    <scope>NUCLEOTIDE SEQUENCE</scope>
    <source>
        <strain evidence="1">ChiHecec2B26-12326</strain>
    </source>
</reference>
<name>A0A9D2BP20_9BACT</name>
<accession>A0A9D2BP20</accession>
<evidence type="ECO:0000313" key="1">
    <source>
        <dbReference type="EMBL" id="HIX85152.1"/>
    </source>
</evidence>
<evidence type="ECO:0000313" key="2">
    <source>
        <dbReference type="Proteomes" id="UP000823847"/>
    </source>
</evidence>
<reference evidence="1" key="1">
    <citation type="journal article" date="2021" name="PeerJ">
        <title>Extensive microbial diversity within the chicken gut microbiome revealed by metagenomics and culture.</title>
        <authorList>
            <person name="Gilroy R."/>
            <person name="Ravi A."/>
            <person name="Getino M."/>
            <person name="Pursley I."/>
            <person name="Horton D.L."/>
            <person name="Alikhan N.F."/>
            <person name="Baker D."/>
            <person name="Gharbi K."/>
            <person name="Hall N."/>
            <person name="Watson M."/>
            <person name="Adriaenssens E.M."/>
            <person name="Foster-Nyarko E."/>
            <person name="Jarju S."/>
            <person name="Secka A."/>
            <person name="Antonio M."/>
            <person name="Oren A."/>
            <person name="Chaudhuri R.R."/>
            <person name="La Ragione R."/>
            <person name="Hildebrand F."/>
            <person name="Pallen M.J."/>
        </authorList>
    </citation>
    <scope>NUCLEOTIDE SEQUENCE</scope>
    <source>
        <strain evidence="1">ChiHecec2B26-12326</strain>
    </source>
</reference>
<proteinExistence type="predicted"/>
<organism evidence="1 2">
    <name type="scientific">Candidatus Parabacteroides intestinigallinarum</name>
    <dbReference type="NCBI Taxonomy" id="2838722"/>
    <lineage>
        <taxon>Bacteria</taxon>
        <taxon>Pseudomonadati</taxon>
        <taxon>Bacteroidota</taxon>
        <taxon>Bacteroidia</taxon>
        <taxon>Bacteroidales</taxon>
        <taxon>Tannerellaceae</taxon>
        <taxon>Parabacteroides</taxon>
    </lineage>
</organism>